<comment type="PTM">
    <text evidence="6">Binds 1 heme c group covalently per subunit.</text>
</comment>
<keyword evidence="1" id="KW-0813">Transport</keyword>
<dbReference type="InterPro" id="IPR009056">
    <property type="entry name" value="Cyt_c-like_dom"/>
</dbReference>
<feature type="binding site" description="covalent" evidence="6">
    <location>
        <position position="34"/>
    </location>
    <ligand>
        <name>heme c</name>
        <dbReference type="ChEBI" id="CHEBI:61717"/>
    </ligand>
</feature>
<evidence type="ECO:0000313" key="9">
    <source>
        <dbReference type="EMBL" id="MBD8049860.1"/>
    </source>
</evidence>
<keyword evidence="3 6" id="KW-0479">Metal-binding</keyword>
<feature type="chain" id="PRO_5036727023" evidence="7">
    <location>
        <begin position="23"/>
        <end position="106"/>
    </location>
</feature>
<dbReference type="Proteomes" id="UP000647424">
    <property type="component" value="Unassembled WGS sequence"/>
</dbReference>
<dbReference type="InterPro" id="IPR002324">
    <property type="entry name" value="Cyt_c_ID"/>
</dbReference>
<protein>
    <submittedName>
        <fullName evidence="9">C-type cytochrome</fullName>
    </submittedName>
</protein>
<dbReference type="GO" id="GO:0020037">
    <property type="term" value="F:heme binding"/>
    <property type="evidence" value="ECO:0007669"/>
    <property type="project" value="InterPro"/>
</dbReference>
<dbReference type="AlphaFoldDB" id="A0A927FED5"/>
<feature type="binding site" description="axial binding residue" evidence="6">
    <location>
        <position position="38"/>
    </location>
    <ligand>
        <name>heme c</name>
        <dbReference type="ChEBI" id="CHEBI:61717"/>
    </ligand>
    <ligandPart>
        <name>Fe</name>
        <dbReference type="ChEBI" id="CHEBI:18248"/>
    </ligandPart>
</feature>
<evidence type="ECO:0000256" key="3">
    <source>
        <dbReference type="ARBA" id="ARBA00022723"/>
    </source>
</evidence>
<dbReference type="Pfam" id="PF13442">
    <property type="entry name" value="Cytochrome_CBB3"/>
    <property type="match status" value="1"/>
</dbReference>
<feature type="domain" description="Cytochrome c" evidence="8">
    <location>
        <begin position="20"/>
        <end position="105"/>
    </location>
</feature>
<dbReference type="InterPro" id="IPR036909">
    <property type="entry name" value="Cyt_c-like_dom_sf"/>
</dbReference>
<gene>
    <name evidence="9" type="ORF">IC609_04850</name>
</gene>
<dbReference type="GO" id="GO:0009055">
    <property type="term" value="F:electron transfer activity"/>
    <property type="evidence" value="ECO:0007669"/>
    <property type="project" value="InterPro"/>
</dbReference>
<feature type="binding site" description="axial binding residue" evidence="6">
    <location>
        <position position="83"/>
    </location>
    <ligand>
        <name>heme c</name>
        <dbReference type="ChEBI" id="CHEBI:61717"/>
    </ligand>
    <ligandPart>
        <name>Fe</name>
        <dbReference type="ChEBI" id="CHEBI:18248"/>
    </ligandPart>
</feature>
<evidence type="ECO:0000256" key="4">
    <source>
        <dbReference type="ARBA" id="ARBA00022982"/>
    </source>
</evidence>
<keyword evidence="5 6" id="KW-0408">Iron</keyword>
<accession>A0A927FED5</accession>
<dbReference type="RefSeq" id="WP_191818303.1">
    <property type="nucleotide sequence ID" value="NZ_JACYFT010000001.1"/>
</dbReference>
<dbReference type="EMBL" id="JACYFT010000001">
    <property type="protein sequence ID" value="MBD8049860.1"/>
    <property type="molecule type" value="Genomic_DNA"/>
</dbReference>
<dbReference type="GO" id="GO:0005506">
    <property type="term" value="F:iron ion binding"/>
    <property type="evidence" value="ECO:0007669"/>
    <property type="project" value="InterPro"/>
</dbReference>
<evidence type="ECO:0000256" key="1">
    <source>
        <dbReference type="ARBA" id="ARBA00022448"/>
    </source>
</evidence>
<reference evidence="9" key="1">
    <citation type="submission" date="2020-09" db="EMBL/GenBank/DDBJ databases">
        <title>Genome seq and assembly of Limnohabitants sp.</title>
        <authorList>
            <person name="Chhetri G."/>
        </authorList>
    </citation>
    <scope>NUCLEOTIDE SEQUENCE</scope>
    <source>
        <strain evidence="9">JUR4</strain>
    </source>
</reference>
<dbReference type="PROSITE" id="PS51007">
    <property type="entry name" value="CYTC"/>
    <property type="match status" value="1"/>
</dbReference>
<dbReference type="Gene3D" id="1.10.760.10">
    <property type="entry name" value="Cytochrome c-like domain"/>
    <property type="match status" value="1"/>
</dbReference>
<proteinExistence type="predicted"/>
<dbReference type="SUPFAM" id="SSF46626">
    <property type="entry name" value="Cytochrome c"/>
    <property type="match status" value="1"/>
</dbReference>
<keyword evidence="7" id="KW-0732">Signal</keyword>
<organism evidence="9 10">
    <name type="scientific">Limnohabitans radicicola</name>
    <dbReference type="NCBI Taxonomy" id="2771427"/>
    <lineage>
        <taxon>Bacteria</taxon>
        <taxon>Pseudomonadati</taxon>
        <taxon>Pseudomonadota</taxon>
        <taxon>Betaproteobacteria</taxon>
        <taxon>Burkholderiales</taxon>
        <taxon>Comamonadaceae</taxon>
        <taxon>Limnohabitans</taxon>
    </lineage>
</organism>
<name>A0A927FED5_9BURK</name>
<evidence type="ECO:0000256" key="6">
    <source>
        <dbReference type="PIRSR" id="PIRSR602324-1"/>
    </source>
</evidence>
<dbReference type="PRINTS" id="PR00606">
    <property type="entry name" value="CYTCHROMECID"/>
</dbReference>
<feature type="signal peptide" evidence="7">
    <location>
        <begin position="1"/>
        <end position="22"/>
    </location>
</feature>
<sequence length="106" mass="11167">MKTLRTLAAVLMALGMMGLAHAADGETLLKDSGCLSCHAKAEKVVGPAFLSVADKYRGDKDAVATLVQSIQNGSKGKWGRMPMPPHASISPDDLKTLARHVLATKP</sequence>
<keyword evidence="2 6" id="KW-0349">Heme</keyword>
<comment type="caution">
    <text evidence="9">The sequence shown here is derived from an EMBL/GenBank/DDBJ whole genome shotgun (WGS) entry which is preliminary data.</text>
</comment>
<evidence type="ECO:0000256" key="2">
    <source>
        <dbReference type="ARBA" id="ARBA00022617"/>
    </source>
</evidence>
<keyword evidence="4" id="KW-0249">Electron transport</keyword>
<evidence type="ECO:0000259" key="8">
    <source>
        <dbReference type="PROSITE" id="PS51007"/>
    </source>
</evidence>
<evidence type="ECO:0000313" key="10">
    <source>
        <dbReference type="Proteomes" id="UP000647424"/>
    </source>
</evidence>
<evidence type="ECO:0000256" key="5">
    <source>
        <dbReference type="ARBA" id="ARBA00023004"/>
    </source>
</evidence>
<keyword evidence="10" id="KW-1185">Reference proteome</keyword>
<evidence type="ECO:0000256" key="7">
    <source>
        <dbReference type="SAM" id="SignalP"/>
    </source>
</evidence>